<sequence length="101" mass="11589">MRNPAGPDPRLVAFVALGKSLYEMSHATILEEAMNANLPKAQHSLTRLRKDYNPHLRQPKFMSQGHTHPKSDFLTLLTEELRNFSSQLHCFCNPTYSNHEN</sequence>
<proteinExistence type="predicted"/>
<accession>A0ABD1T8S7</accession>
<protein>
    <submittedName>
        <fullName evidence="1">Uncharacterized protein</fullName>
    </submittedName>
</protein>
<keyword evidence="2" id="KW-1185">Reference proteome</keyword>
<dbReference type="Proteomes" id="UP001604277">
    <property type="component" value="Unassembled WGS sequence"/>
</dbReference>
<evidence type="ECO:0000313" key="2">
    <source>
        <dbReference type="Proteomes" id="UP001604277"/>
    </source>
</evidence>
<dbReference type="AlphaFoldDB" id="A0ABD1T8S7"/>
<dbReference type="EMBL" id="JBFOLJ010000009">
    <property type="protein sequence ID" value="KAL2509142.1"/>
    <property type="molecule type" value="Genomic_DNA"/>
</dbReference>
<evidence type="ECO:0000313" key="1">
    <source>
        <dbReference type="EMBL" id="KAL2509142.1"/>
    </source>
</evidence>
<organism evidence="1 2">
    <name type="scientific">Forsythia ovata</name>
    <dbReference type="NCBI Taxonomy" id="205694"/>
    <lineage>
        <taxon>Eukaryota</taxon>
        <taxon>Viridiplantae</taxon>
        <taxon>Streptophyta</taxon>
        <taxon>Embryophyta</taxon>
        <taxon>Tracheophyta</taxon>
        <taxon>Spermatophyta</taxon>
        <taxon>Magnoliopsida</taxon>
        <taxon>eudicotyledons</taxon>
        <taxon>Gunneridae</taxon>
        <taxon>Pentapetalae</taxon>
        <taxon>asterids</taxon>
        <taxon>lamiids</taxon>
        <taxon>Lamiales</taxon>
        <taxon>Oleaceae</taxon>
        <taxon>Forsythieae</taxon>
        <taxon>Forsythia</taxon>
    </lineage>
</organism>
<name>A0ABD1T8S7_9LAMI</name>
<gene>
    <name evidence="1" type="ORF">Fot_32789</name>
</gene>
<reference evidence="2" key="1">
    <citation type="submission" date="2024-07" db="EMBL/GenBank/DDBJ databases">
        <title>Two chromosome-level genome assemblies of Korean endemic species Abeliophyllum distichum and Forsythia ovata (Oleaceae).</title>
        <authorList>
            <person name="Jang H."/>
        </authorList>
    </citation>
    <scope>NUCLEOTIDE SEQUENCE [LARGE SCALE GENOMIC DNA]</scope>
</reference>
<comment type="caution">
    <text evidence="1">The sequence shown here is derived from an EMBL/GenBank/DDBJ whole genome shotgun (WGS) entry which is preliminary data.</text>
</comment>